<evidence type="ECO:0000256" key="1">
    <source>
        <dbReference type="SAM" id="SignalP"/>
    </source>
</evidence>
<feature type="signal peptide" evidence="1">
    <location>
        <begin position="1"/>
        <end position="20"/>
    </location>
</feature>
<keyword evidence="1" id="KW-0732">Signal</keyword>
<dbReference type="Proteomes" id="UP000183832">
    <property type="component" value="Unassembled WGS sequence"/>
</dbReference>
<dbReference type="SUPFAM" id="SSF57603">
    <property type="entry name" value="FnI-like domain"/>
    <property type="match status" value="2"/>
</dbReference>
<accession>A0A1J1J0W7</accession>
<gene>
    <name evidence="2" type="ORF">CLUMA_CG018919</name>
</gene>
<sequence>MNKIVFVTLFLTSIIAFANATGGSPCVFEGQTYQDGEFVTFSPFNGFGCIKVICMDGNLAQNGEVTCDDIPANASECDEVPVAGECCPRYENCPSVGGPAKILKCVDLMNKIVFVTLVLTSIIAFANATGGSSCEYQGQTYQDGDFVTYSPFDGFGCQAFYCVDGSFASNEEIECDVPANASECEEVTVAGQCCPRYENCPSVGGPAKILKCVDLV</sequence>
<evidence type="ECO:0000313" key="2">
    <source>
        <dbReference type="EMBL" id="CRL06171.1"/>
    </source>
</evidence>
<keyword evidence="3" id="KW-1185">Reference proteome</keyword>
<feature type="chain" id="PRO_5012837056" evidence="1">
    <location>
        <begin position="21"/>
        <end position="216"/>
    </location>
</feature>
<dbReference type="EMBL" id="CVRI01000066">
    <property type="protein sequence ID" value="CRL06171.1"/>
    <property type="molecule type" value="Genomic_DNA"/>
</dbReference>
<evidence type="ECO:0000313" key="3">
    <source>
        <dbReference type="Proteomes" id="UP000183832"/>
    </source>
</evidence>
<reference evidence="2 3" key="1">
    <citation type="submission" date="2015-04" db="EMBL/GenBank/DDBJ databases">
        <authorList>
            <person name="Syromyatnikov M.Y."/>
            <person name="Popov V.N."/>
        </authorList>
    </citation>
    <scope>NUCLEOTIDE SEQUENCE [LARGE SCALE GENOMIC DNA]</scope>
</reference>
<proteinExistence type="predicted"/>
<organism evidence="2 3">
    <name type="scientific">Clunio marinus</name>
    <dbReference type="NCBI Taxonomy" id="568069"/>
    <lineage>
        <taxon>Eukaryota</taxon>
        <taxon>Metazoa</taxon>
        <taxon>Ecdysozoa</taxon>
        <taxon>Arthropoda</taxon>
        <taxon>Hexapoda</taxon>
        <taxon>Insecta</taxon>
        <taxon>Pterygota</taxon>
        <taxon>Neoptera</taxon>
        <taxon>Endopterygota</taxon>
        <taxon>Diptera</taxon>
        <taxon>Nematocera</taxon>
        <taxon>Chironomoidea</taxon>
        <taxon>Chironomidae</taxon>
        <taxon>Clunio</taxon>
    </lineage>
</organism>
<dbReference type="AlphaFoldDB" id="A0A1J1J0W7"/>
<name>A0A1J1J0W7_9DIPT</name>
<protein>
    <submittedName>
        <fullName evidence="2">CLUMA_CG018919, isoform A</fullName>
    </submittedName>
</protein>